<comment type="caution">
    <text evidence="6">The sequence shown here is derived from an EMBL/GenBank/DDBJ whole genome shotgun (WGS) entry which is preliminary data.</text>
</comment>
<evidence type="ECO:0000313" key="6">
    <source>
        <dbReference type="EMBL" id="MFD1534616.1"/>
    </source>
</evidence>
<dbReference type="SUPFAM" id="SSF51735">
    <property type="entry name" value="NAD(P)-binding Rossmann-fold domains"/>
    <property type="match status" value="1"/>
</dbReference>
<accession>A0ABW4FXD2</accession>
<dbReference type="Pfam" id="PF21077">
    <property type="entry name" value="GDH_ACT3"/>
    <property type="match status" value="1"/>
</dbReference>
<dbReference type="SUPFAM" id="SSF53223">
    <property type="entry name" value="Aminoacid dehydrogenase-like, N-terminal domain"/>
    <property type="match status" value="1"/>
</dbReference>
<gene>
    <name evidence="6" type="ORF">ACFSCY_34885</name>
</gene>
<dbReference type="InterPro" id="IPR049059">
    <property type="entry name" value="NAD_Glu_DH_HM1"/>
</dbReference>
<feature type="domain" description="NAD-glutamate dehydrogenase catalytic" evidence="1">
    <location>
        <begin position="713"/>
        <end position="1198"/>
    </location>
</feature>
<dbReference type="PANTHER" id="PTHR43403:SF1">
    <property type="entry name" value="NAD-SPECIFIC GLUTAMATE DEHYDROGENASE"/>
    <property type="match status" value="1"/>
</dbReference>
<dbReference type="InterPro" id="IPR036291">
    <property type="entry name" value="NAD(P)-bd_dom_sf"/>
</dbReference>
<feature type="domain" description="NAD-glutamate dehydrogenase N-terminal ACT1" evidence="3">
    <location>
        <begin position="44"/>
        <end position="166"/>
    </location>
</feature>
<dbReference type="RefSeq" id="WP_343978034.1">
    <property type="nucleotide sequence ID" value="NZ_BAAAJG010000010.1"/>
</dbReference>
<feature type="domain" description="NAD-glutamate dehydrogenase ACT2" evidence="4">
    <location>
        <begin position="393"/>
        <end position="481"/>
    </location>
</feature>
<dbReference type="Proteomes" id="UP001597145">
    <property type="component" value="Unassembled WGS sequence"/>
</dbReference>
<dbReference type="InterPro" id="IPR049056">
    <property type="entry name" value="NAD_Glu_DH_HM3"/>
</dbReference>
<feature type="domain" description="NAD-specific glutamate dehydrogenase C-terminal" evidence="2">
    <location>
        <begin position="1244"/>
        <end position="1490"/>
    </location>
</feature>
<dbReference type="InterPro" id="IPR028971">
    <property type="entry name" value="NAD-GDH_cat"/>
</dbReference>
<name>A0ABW4FXD2_9PSEU</name>
<protein>
    <submittedName>
        <fullName evidence="6">NAD-glutamate dehydrogenase</fullName>
    </submittedName>
</protein>
<evidence type="ECO:0000259" key="1">
    <source>
        <dbReference type="Pfam" id="PF05088"/>
    </source>
</evidence>
<organism evidence="6 7">
    <name type="scientific">Pseudonocardia aurantiaca</name>
    <dbReference type="NCBI Taxonomy" id="75290"/>
    <lineage>
        <taxon>Bacteria</taxon>
        <taxon>Bacillati</taxon>
        <taxon>Actinomycetota</taxon>
        <taxon>Actinomycetes</taxon>
        <taxon>Pseudonocardiales</taxon>
        <taxon>Pseudonocardiaceae</taxon>
        <taxon>Pseudonocardia</taxon>
    </lineage>
</organism>
<dbReference type="Pfam" id="PF21074">
    <property type="entry name" value="GDH_C"/>
    <property type="match status" value="1"/>
</dbReference>
<evidence type="ECO:0000259" key="3">
    <source>
        <dbReference type="Pfam" id="PF21075"/>
    </source>
</evidence>
<keyword evidence="7" id="KW-1185">Reference proteome</keyword>
<dbReference type="Pfam" id="PF21073">
    <property type="entry name" value="GDH_HM1"/>
    <property type="match status" value="1"/>
</dbReference>
<reference evidence="7" key="1">
    <citation type="journal article" date="2019" name="Int. J. Syst. Evol. Microbiol.">
        <title>The Global Catalogue of Microorganisms (GCM) 10K type strain sequencing project: providing services to taxonomists for standard genome sequencing and annotation.</title>
        <authorList>
            <consortium name="The Broad Institute Genomics Platform"/>
            <consortium name="The Broad Institute Genome Sequencing Center for Infectious Disease"/>
            <person name="Wu L."/>
            <person name="Ma J."/>
        </authorList>
    </citation>
    <scope>NUCLEOTIDE SEQUENCE [LARGE SCALE GENOMIC DNA]</scope>
    <source>
        <strain evidence="7">JCM 12165</strain>
    </source>
</reference>
<evidence type="ECO:0000259" key="4">
    <source>
        <dbReference type="Pfam" id="PF21076"/>
    </source>
</evidence>
<evidence type="ECO:0000313" key="7">
    <source>
        <dbReference type="Proteomes" id="UP001597145"/>
    </source>
</evidence>
<dbReference type="PANTHER" id="PTHR43403">
    <property type="entry name" value="NAD-SPECIFIC GLUTAMATE DEHYDROGENASE"/>
    <property type="match status" value="1"/>
</dbReference>
<dbReference type="InterPro" id="IPR024727">
    <property type="entry name" value="NAD_Glu_DH_N_ACT1"/>
</dbReference>
<dbReference type="InterPro" id="IPR007780">
    <property type="entry name" value="NAD_Glu_DH_bac"/>
</dbReference>
<dbReference type="InterPro" id="IPR048381">
    <property type="entry name" value="GDH_C"/>
</dbReference>
<dbReference type="InterPro" id="IPR049062">
    <property type="entry name" value="NAD_Glu_DH_ACT2"/>
</dbReference>
<proteinExistence type="predicted"/>
<evidence type="ECO:0000259" key="5">
    <source>
        <dbReference type="Pfam" id="PF21077"/>
    </source>
</evidence>
<dbReference type="InterPro" id="IPR046346">
    <property type="entry name" value="Aminoacid_DH-like_N_sf"/>
</dbReference>
<evidence type="ECO:0000259" key="2">
    <source>
        <dbReference type="Pfam" id="PF21074"/>
    </source>
</evidence>
<feature type="domain" description="NAD-glutamate dehydrogenase ACT3" evidence="5">
    <location>
        <begin position="542"/>
        <end position="599"/>
    </location>
</feature>
<dbReference type="EMBL" id="JBHUCP010000039">
    <property type="protein sequence ID" value="MFD1534616.1"/>
    <property type="molecule type" value="Genomic_DNA"/>
</dbReference>
<dbReference type="Pfam" id="PF05088">
    <property type="entry name" value="Bac_GDH_CD"/>
    <property type="match status" value="1"/>
</dbReference>
<sequence length="1495" mass="163299">MGQPSDDTIAASDATDSDLTELCRLYAWHLQADALSSDEPPAVDAALLAVVHAHRRLAARRAPGDSLIEVSGSGPPDDGLVVDVVTDEMPFVVESLLAGLDRIEAKVRRVIHPTVVVLRNGLGELTGLPGSAVTDHLPSGALAEEWIRVELDPLPADEADELGAELRLVLRDVRDVALDRARLLDAARSAAADLADLSEGAPRPEIQDAVRLLLWLTDGRFAFLGYLRYDSERIDGERFELRAASDSSLGVLRRDDVAGLVFRDTLEADRPAAQQVLVLTRASAQGRVFRPVYPSLVVVRLVDRTGRLVGEHRFLGALTVAALHEHVLDIPGIDRRVRIAIREAGAALESYAGQRMLEVMSEHPREELFWAGEQSLRDTAVGVVALTQPRRLRLFLAREPYRRFFSCLVYLPRDRYSTRARLAMQKVLMHELHGWRIEHSARVGRSSLALVHFTVHSDPAHAQPDQVRLQGQLAAAIMTWDEWVLDVAGADDAEIADYVAGVPEGYKDDVDPVQALADLRIVRDLGEEPELQLSIEHGRHGVEPRFRLFLLGEGVTLSTVLPVLQSLGVEVLDERPYVISRPDGSRCWIYDFRLRLDAATWDAMAERKPEETQRLFCTAFLTAWRGDAEVDGFNALVLRAGLRWRDAAMLRAYARYMAQVGSPFELHYVVDALMEHSEVSAALVRLFHARFDPGPDPAERHRVQTEAFAEASALIDQVPGLDSDRILRAYLNVITATLRTNYYRERPFFSFKLDSGAVPNMPAPRPMFEIFVYSPRMEGVHLRFGAVARGGLRWSDRPQDYRTEILGLVKAQAVKNAVIVPVGAKGGFVVRRSEVGPAEVATCYRMFVSGLLDVTDNRALVAGREETVPPPGVVRHDGDDSYLVVAADKGTARFSDLANEVAASYGFWLGDAFASGGSVGYDHKAMGITARGAWESVKRHFGELGVDAQQEPISVVGVGDMSGDVFGNGMLLSRHIRLLAAFDHRHVFVDPDPDPHRSHAERERLAVLPRSSWGDYDRSVISPGGGVWPRTAKSVPVGPQMRAALGIAEGVVTLSPPELIRAVLQAPADLFWNGGIGTYVKATGESHADVGDKANDVVRVDGRELRVKVVGEGGNLGLTQRARIEFAAAGGKINTDAIDNSAGVSCSDHEVNIKIMLDRLVAAGELEREARDTLLASMTDEVAQLVLADNRTQNVVLGIGRSHAADAAAVHARMIADLVARRGMQPALEGLPEPANLAETAGDGAGLSSPELATLLAHVKLDLKAEMLQSDLPDLPAVTNRIVGYFPPALTHRFPVALGEHPLLREIVATSLVNEMVDRGGMTCAFLLREETSASTADVLRAYLVTTAIFDLPELWGQIDALRSTVPTAVADEVVRVSHQLIARATHWLLVHRPQPILVEAETVRFGPPVRTLQPRLPDLLIGQEAESVGSHAAELTERGVPHRLALRTAAMLQGVGLLDVVEVAQSARAEGARLPIDDVAHLYYTLSARQRHPV</sequence>
<dbReference type="Gene3D" id="3.40.50.720">
    <property type="entry name" value="NAD(P)-binding Rossmann-like Domain"/>
    <property type="match status" value="1"/>
</dbReference>
<dbReference type="Pfam" id="PF21078">
    <property type="entry name" value="GDH_HM3"/>
    <property type="match status" value="1"/>
</dbReference>
<dbReference type="Pfam" id="PF21076">
    <property type="entry name" value="GDH_ACT2"/>
    <property type="match status" value="1"/>
</dbReference>
<dbReference type="InterPro" id="IPR049064">
    <property type="entry name" value="NAD_Glu_DH_ACT3"/>
</dbReference>
<dbReference type="Pfam" id="PF21075">
    <property type="entry name" value="GDH_ACT1"/>
    <property type="match status" value="1"/>
</dbReference>